<protein>
    <submittedName>
        <fullName evidence="1">Uncharacterized protein</fullName>
    </submittedName>
</protein>
<comment type="caution">
    <text evidence="1">The sequence shown here is derived from an EMBL/GenBank/DDBJ whole genome shotgun (WGS) entry which is preliminary data.</text>
</comment>
<reference evidence="1 2" key="1">
    <citation type="journal article" date="2019" name="Sci. Rep.">
        <title>Orb-weaving spider Araneus ventricosus genome elucidates the spidroin gene catalogue.</title>
        <authorList>
            <person name="Kono N."/>
            <person name="Nakamura H."/>
            <person name="Ohtoshi R."/>
            <person name="Moran D.A.P."/>
            <person name="Shinohara A."/>
            <person name="Yoshida Y."/>
            <person name="Fujiwara M."/>
            <person name="Mori M."/>
            <person name="Tomita M."/>
            <person name="Arakawa K."/>
        </authorList>
    </citation>
    <scope>NUCLEOTIDE SEQUENCE [LARGE SCALE GENOMIC DNA]</scope>
</reference>
<dbReference type="EMBL" id="BGPR01000009">
    <property type="protein sequence ID" value="GBL75892.1"/>
    <property type="molecule type" value="Genomic_DNA"/>
</dbReference>
<proteinExistence type="predicted"/>
<organism evidence="1 2">
    <name type="scientific">Araneus ventricosus</name>
    <name type="common">Orbweaver spider</name>
    <name type="synonym">Epeira ventricosa</name>
    <dbReference type="NCBI Taxonomy" id="182803"/>
    <lineage>
        <taxon>Eukaryota</taxon>
        <taxon>Metazoa</taxon>
        <taxon>Ecdysozoa</taxon>
        <taxon>Arthropoda</taxon>
        <taxon>Chelicerata</taxon>
        <taxon>Arachnida</taxon>
        <taxon>Araneae</taxon>
        <taxon>Araneomorphae</taxon>
        <taxon>Entelegynae</taxon>
        <taxon>Araneoidea</taxon>
        <taxon>Araneidae</taxon>
        <taxon>Araneus</taxon>
    </lineage>
</organism>
<dbReference type="AlphaFoldDB" id="A0A4Y2A7T0"/>
<evidence type="ECO:0000313" key="2">
    <source>
        <dbReference type="Proteomes" id="UP000499080"/>
    </source>
</evidence>
<keyword evidence="2" id="KW-1185">Reference proteome</keyword>
<evidence type="ECO:0000313" key="1">
    <source>
        <dbReference type="EMBL" id="GBL75892.1"/>
    </source>
</evidence>
<dbReference type="Proteomes" id="UP000499080">
    <property type="component" value="Unassembled WGS sequence"/>
</dbReference>
<gene>
    <name evidence="1" type="ORF">AVEN_234234_1</name>
</gene>
<sequence>MLFGRVTSSPMKNSTSVGPSNVLPLMGAMRHSVRIETSWLLGHSDCPACLGCSGVDLCRCEHSLLYLSTNSRKRFGFMTLWRVRVDLQMGGGFNVSHIGGLSVEESAANPRFLCFWWTIIGALFLSGWKEKTLVDSIFFYSIVDNSIDYFSIVKIIVLYEYP</sequence>
<accession>A0A4Y2A7T0</accession>
<name>A0A4Y2A7T0_ARAVE</name>